<feature type="active site" description="Proton acceptor" evidence="5">
    <location>
        <position position="130"/>
    </location>
</feature>
<keyword evidence="4 7" id="KW-0520">NAD</keyword>
<dbReference type="GO" id="GO:0030060">
    <property type="term" value="F:L-malate dehydrogenase (NAD+) activity"/>
    <property type="evidence" value="ECO:0007669"/>
    <property type="project" value="UniProtKB-EC"/>
</dbReference>
<dbReference type="GO" id="GO:0006089">
    <property type="term" value="P:lactate metabolic process"/>
    <property type="evidence" value="ECO:0007669"/>
    <property type="project" value="TreeGrafter"/>
</dbReference>
<comment type="caution">
    <text evidence="11">The sequence shown here is derived from an EMBL/GenBank/DDBJ whole genome shotgun (WGS) entry which is preliminary data.</text>
</comment>
<feature type="domain" description="Lactate/malate dehydrogenase N-terminal" evidence="9">
    <location>
        <begin position="14"/>
        <end position="97"/>
    </location>
</feature>
<name>A0A0P9EUX3_9CHLR</name>
<comment type="similarity">
    <text evidence="1">Belongs to the LDH/MDH superfamily. LDH family.</text>
</comment>
<dbReference type="GO" id="GO:0004459">
    <property type="term" value="F:L-lactate dehydrogenase (NAD+) activity"/>
    <property type="evidence" value="ECO:0007669"/>
    <property type="project" value="TreeGrafter"/>
</dbReference>
<dbReference type="EMBL" id="LJCR01002924">
    <property type="protein sequence ID" value="KPV48123.1"/>
    <property type="molecule type" value="Genomic_DNA"/>
</dbReference>
<dbReference type="InterPro" id="IPR015955">
    <property type="entry name" value="Lactate_DH/Glyco_Ohase_4_C"/>
</dbReference>
<sequence>LLESGPIEGFDLHIKGTNDYADTANSDVIVVTSGAPRKPGMSREDLIKVNANITRDCISKAAPLSPNAVIIMVNNPLDTMAYLAKQVSGFPKNRVIGQAGVLDSARYRSFIAMEAGVSVEDIQAMLMGGHGDEMVPLPRFTTIGGIPVTEFIGAERLNAIVDRARKGGGEIVNLLKTGSAYYAPSSATVQMVEAVLRDKKRVLPCAAFLEGEYGLNDMYFGVPCVLGAGGVEKVLELPLNDEEMALVKKSADVVKSSIEALKA</sequence>
<evidence type="ECO:0000313" key="12">
    <source>
        <dbReference type="Proteomes" id="UP000050509"/>
    </source>
</evidence>
<evidence type="ECO:0000313" key="11">
    <source>
        <dbReference type="EMBL" id="KPV48123.1"/>
    </source>
</evidence>
<dbReference type="Gene3D" id="3.40.50.720">
    <property type="entry name" value="NAD(P)-binding Rossmann-like Domain"/>
    <property type="match status" value="1"/>
</dbReference>
<gene>
    <name evidence="11" type="ORF">SE17_39745</name>
</gene>
<accession>A0A0P9EUX3</accession>
<evidence type="ECO:0000259" key="9">
    <source>
        <dbReference type="Pfam" id="PF00056"/>
    </source>
</evidence>
<feature type="binding site" evidence="6">
    <location>
        <position position="106"/>
    </location>
    <ligand>
        <name>substrate</name>
    </ligand>
</feature>
<dbReference type="FunFam" id="3.90.110.10:FF:000004">
    <property type="entry name" value="Malate dehydrogenase"/>
    <property type="match status" value="1"/>
</dbReference>
<keyword evidence="2" id="KW-0816">Tricarboxylic acid cycle</keyword>
<dbReference type="NCBIfam" id="NF004863">
    <property type="entry name" value="PRK06223.1"/>
    <property type="match status" value="1"/>
</dbReference>
<feature type="binding site" evidence="6">
    <location>
        <position position="43"/>
    </location>
    <ligand>
        <name>substrate</name>
    </ligand>
</feature>
<dbReference type="SUPFAM" id="SSF51735">
    <property type="entry name" value="NAD(P)-binding Rossmann-fold domains"/>
    <property type="match status" value="1"/>
</dbReference>
<feature type="non-terminal residue" evidence="11">
    <location>
        <position position="263"/>
    </location>
</feature>
<protein>
    <submittedName>
        <fullName evidence="11">Malate dehydrogenase</fullName>
        <ecNumber evidence="11">1.1.1.37</ecNumber>
    </submittedName>
</protein>
<feature type="domain" description="Lactate/malate dehydrogenase C-terminal" evidence="10">
    <location>
        <begin position="102"/>
        <end position="261"/>
    </location>
</feature>
<dbReference type="InterPro" id="IPR001557">
    <property type="entry name" value="L-lactate/malate_DH"/>
</dbReference>
<dbReference type="SUPFAM" id="SSF56327">
    <property type="entry name" value="LDH C-terminal domain-like"/>
    <property type="match status" value="1"/>
</dbReference>
<dbReference type="InterPro" id="IPR001236">
    <property type="entry name" value="Lactate/malate_DH_N"/>
</dbReference>
<keyword evidence="3 8" id="KW-0560">Oxidoreductase</keyword>
<evidence type="ECO:0000256" key="8">
    <source>
        <dbReference type="RuleBase" id="RU003369"/>
    </source>
</evidence>
<dbReference type="AlphaFoldDB" id="A0A0P9EUX3"/>
<evidence type="ECO:0000256" key="3">
    <source>
        <dbReference type="ARBA" id="ARBA00023002"/>
    </source>
</evidence>
<dbReference type="PRINTS" id="PR00086">
    <property type="entry name" value="LLDHDRGNASE"/>
</dbReference>
<dbReference type="EC" id="1.1.1.37" evidence="11"/>
<evidence type="ECO:0000256" key="7">
    <source>
        <dbReference type="PIRSR" id="PIRSR000102-3"/>
    </source>
</evidence>
<evidence type="ECO:0000256" key="4">
    <source>
        <dbReference type="ARBA" id="ARBA00023027"/>
    </source>
</evidence>
<dbReference type="InterPro" id="IPR011275">
    <property type="entry name" value="Malate_DH_type3"/>
</dbReference>
<dbReference type="GO" id="GO:0006099">
    <property type="term" value="P:tricarboxylic acid cycle"/>
    <property type="evidence" value="ECO:0007669"/>
    <property type="project" value="UniProtKB-KW"/>
</dbReference>
<reference evidence="11 12" key="1">
    <citation type="submission" date="2015-09" db="EMBL/GenBank/DDBJ databases">
        <title>Draft genome sequence of Kouleothrix aurantiaca JCM 19913.</title>
        <authorList>
            <person name="Hemp J."/>
        </authorList>
    </citation>
    <scope>NUCLEOTIDE SEQUENCE [LARGE SCALE GENOMIC DNA]</scope>
    <source>
        <strain evidence="11 12">COM-B</strain>
    </source>
</reference>
<feature type="binding site" evidence="7">
    <location>
        <position position="50"/>
    </location>
    <ligand>
        <name>NAD(+)</name>
        <dbReference type="ChEBI" id="CHEBI:57540"/>
    </ligand>
</feature>
<proteinExistence type="inferred from homology"/>
<dbReference type="Proteomes" id="UP000050509">
    <property type="component" value="Unassembled WGS sequence"/>
</dbReference>
<evidence type="ECO:0000256" key="1">
    <source>
        <dbReference type="ARBA" id="ARBA00006054"/>
    </source>
</evidence>
<evidence type="ECO:0000256" key="2">
    <source>
        <dbReference type="ARBA" id="ARBA00022532"/>
    </source>
</evidence>
<keyword evidence="12" id="KW-1185">Reference proteome</keyword>
<dbReference type="PIRSF" id="PIRSF000102">
    <property type="entry name" value="Lac_mal_DH"/>
    <property type="match status" value="1"/>
</dbReference>
<feature type="binding site" evidence="6">
    <location>
        <position position="37"/>
    </location>
    <ligand>
        <name>substrate</name>
    </ligand>
</feature>
<evidence type="ECO:0000256" key="6">
    <source>
        <dbReference type="PIRSR" id="PIRSR000102-2"/>
    </source>
</evidence>
<evidence type="ECO:0000256" key="5">
    <source>
        <dbReference type="PIRSR" id="PIRSR000102-1"/>
    </source>
</evidence>
<dbReference type="CDD" id="cd01339">
    <property type="entry name" value="LDH-like_MDH"/>
    <property type="match status" value="1"/>
</dbReference>
<organism evidence="11 12">
    <name type="scientific">Kouleothrix aurantiaca</name>
    <dbReference type="NCBI Taxonomy" id="186479"/>
    <lineage>
        <taxon>Bacteria</taxon>
        <taxon>Bacillati</taxon>
        <taxon>Chloroflexota</taxon>
        <taxon>Chloroflexia</taxon>
        <taxon>Chloroflexales</taxon>
        <taxon>Roseiflexineae</taxon>
        <taxon>Roseiflexaceae</taxon>
        <taxon>Kouleothrix</taxon>
    </lineage>
</organism>
<evidence type="ECO:0000259" key="10">
    <source>
        <dbReference type="Pfam" id="PF02866"/>
    </source>
</evidence>
<feature type="non-terminal residue" evidence="11">
    <location>
        <position position="1"/>
    </location>
</feature>
<dbReference type="InterPro" id="IPR036291">
    <property type="entry name" value="NAD(P)-bd_dom_sf"/>
</dbReference>
<dbReference type="InterPro" id="IPR022383">
    <property type="entry name" value="Lactate/malate_DH_C"/>
</dbReference>
<dbReference type="Gene3D" id="3.90.110.10">
    <property type="entry name" value="Lactate dehydrogenase/glycoside hydrolase, family 4, C-terminal"/>
    <property type="match status" value="1"/>
</dbReference>
<feature type="binding site" evidence="7">
    <location>
        <begin position="73"/>
        <end position="75"/>
    </location>
    <ligand>
        <name>NAD(+)</name>
        <dbReference type="ChEBI" id="CHEBI:57540"/>
    </ligand>
</feature>
<feature type="binding site" evidence="6">
    <location>
        <position position="75"/>
    </location>
    <ligand>
        <name>substrate</name>
    </ligand>
</feature>
<dbReference type="Pfam" id="PF02866">
    <property type="entry name" value="Ldh_1_C"/>
    <property type="match status" value="1"/>
</dbReference>
<dbReference type="Pfam" id="PF00056">
    <property type="entry name" value="Ldh_1_N"/>
    <property type="match status" value="1"/>
</dbReference>
<dbReference type="PANTHER" id="PTHR43128">
    <property type="entry name" value="L-2-HYDROXYCARBOXYLATE DEHYDROGENASE (NAD(P)(+))"/>
    <property type="match status" value="1"/>
</dbReference>
<dbReference type="NCBIfam" id="TIGR01763">
    <property type="entry name" value="MalateDH_bact"/>
    <property type="match status" value="1"/>
</dbReference>
<dbReference type="PANTHER" id="PTHR43128:SF16">
    <property type="entry name" value="L-LACTATE DEHYDROGENASE"/>
    <property type="match status" value="1"/>
</dbReference>